<feature type="transmembrane region" description="Helical" evidence="1">
    <location>
        <begin position="45"/>
        <end position="67"/>
    </location>
</feature>
<keyword evidence="1" id="KW-0472">Membrane</keyword>
<organism evidence="2">
    <name type="scientific">Mus musculus</name>
    <name type="common">Mouse</name>
    <dbReference type="NCBI Taxonomy" id="10090"/>
    <lineage>
        <taxon>Eukaryota</taxon>
        <taxon>Metazoa</taxon>
        <taxon>Chordata</taxon>
        <taxon>Craniata</taxon>
        <taxon>Vertebrata</taxon>
        <taxon>Euteleostomi</taxon>
        <taxon>Mammalia</taxon>
        <taxon>Eutheria</taxon>
        <taxon>Euarchontoglires</taxon>
        <taxon>Glires</taxon>
        <taxon>Rodentia</taxon>
        <taxon>Myomorpha</taxon>
        <taxon>Muroidea</taxon>
        <taxon>Muridae</taxon>
        <taxon>Murinae</taxon>
        <taxon>Mus</taxon>
        <taxon>Mus</taxon>
    </lineage>
</organism>
<gene>
    <name evidence="2" type="primary">vSAG</name>
</gene>
<dbReference type="AlphaFoldDB" id="O70313"/>
<reference evidence="2" key="1">
    <citation type="journal article" date="1998" name="Virology">
        <title>Nucleolar localization of mouse mammary tumor virus proteins in T-cell lymphomas.</title>
        <authorList>
            <person name="Hoch-Marchaim H."/>
            <person name="Hasson T."/>
            <person name="Rorman E."/>
            <person name="Cohen S."/>
            <person name="Hochman J."/>
        </authorList>
    </citation>
    <scope>NUCLEOTIDE SEQUENCE</scope>
</reference>
<name>O70313_MOUSE</name>
<keyword evidence="1" id="KW-0812">Transmembrane</keyword>
<protein>
    <submittedName>
        <fullName evidence="2">Truncated vSAG protein</fullName>
    </submittedName>
</protein>
<dbReference type="Pfam" id="PF01054">
    <property type="entry name" value="MMTV_SAg"/>
    <property type="match status" value="1"/>
</dbReference>
<keyword evidence="1" id="KW-1133">Transmembrane helix</keyword>
<dbReference type="InterPro" id="IPR001213">
    <property type="entry name" value="MMTV_SAg"/>
</dbReference>
<dbReference type="SMR" id="O70313"/>
<dbReference type="EMBL" id="AF043688">
    <property type="protein sequence ID" value="AAC16279.1"/>
    <property type="molecule type" value="Genomic_RNA"/>
</dbReference>
<evidence type="ECO:0000313" key="2">
    <source>
        <dbReference type="EMBL" id="AAC16279.1"/>
    </source>
</evidence>
<evidence type="ECO:0000256" key="1">
    <source>
        <dbReference type="SAM" id="Phobius"/>
    </source>
</evidence>
<sequence length="215" mass="24197">MPRLQQKWLNSRECPTLRGEAAMGLFPTQDDPSAHKRMSPSNKDIFILCCKLGIALLCLGLLGEVAVRARRALTFDSLNSSSVQDYNLNNSENSTFLLRQGPQPTSSYKPHRLCPSELEIRMLAKNYIFTNKTNPIGRLLVTMLRNESLSFSTILTQIQKLEMGIENRKRRSTSVEEQVQGLLATGLKVKRGKKNAFVKIGDRWCQPGTYAVPRA</sequence>
<accession>O70313</accession>
<proteinExistence type="predicted"/>